<accession>A0A7C3WIC8</accession>
<dbReference type="UniPathway" id="UPA00326"/>
<dbReference type="NCBIfam" id="TIGR02504">
    <property type="entry name" value="NrdJ_Z"/>
    <property type="match status" value="1"/>
</dbReference>
<dbReference type="AlphaFoldDB" id="A0A7C3WIC8"/>
<evidence type="ECO:0000256" key="12">
    <source>
        <dbReference type="ARBA" id="ARBA00047754"/>
    </source>
</evidence>
<evidence type="ECO:0000256" key="5">
    <source>
        <dbReference type="ARBA" id="ARBA00022741"/>
    </source>
</evidence>
<dbReference type="GO" id="GO:0009263">
    <property type="term" value="P:deoxyribonucleotide biosynthetic process"/>
    <property type="evidence" value="ECO:0007669"/>
    <property type="project" value="UniProtKB-KW"/>
</dbReference>
<dbReference type="GO" id="GO:0005524">
    <property type="term" value="F:ATP binding"/>
    <property type="evidence" value="ECO:0007669"/>
    <property type="project" value="UniProtKB-KW"/>
</dbReference>
<dbReference type="SUPFAM" id="SSF51998">
    <property type="entry name" value="PFL-like glycyl radical enzymes"/>
    <property type="match status" value="1"/>
</dbReference>
<dbReference type="SUPFAM" id="SSF48168">
    <property type="entry name" value="R1 subunit of ribonucleotide reductase, N-terminal domain"/>
    <property type="match status" value="1"/>
</dbReference>
<comment type="caution">
    <text evidence="17">The sequence shown here is derived from an EMBL/GenBank/DDBJ whole genome shotgun (WGS) entry which is preliminary data.</text>
</comment>
<dbReference type="InterPro" id="IPR013509">
    <property type="entry name" value="RNR_lsu_N"/>
</dbReference>
<evidence type="ECO:0000256" key="8">
    <source>
        <dbReference type="ARBA" id="ARBA00023116"/>
    </source>
</evidence>
<name>A0A7C3WIC8_9BACT</name>
<dbReference type="InterPro" id="IPR024434">
    <property type="entry name" value="TSCPD_dom"/>
</dbReference>
<evidence type="ECO:0000256" key="11">
    <source>
        <dbReference type="ARBA" id="ARBA00025437"/>
    </source>
</evidence>
<dbReference type="InterPro" id="IPR000788">
    <property type="entry name" value="RNR_lg_C"/>
</dbReference>
<feature type="domain" description="Ribonucleotide reductase large subunit N-terminal" evidence="14">
    <location>
        <begin position="16"/>
        <end position="96"/>
    </location>
</feature>
<dbReference type="Pfam" id="PF02867">
    <property type="entry name" value="Ribonuc_red_lgC"/>
    <property type="match status" value="1"/>
</dbReference>
<dbReference type="PANTHER" id="PTHR43371:SF1">
    <property type="entry name" value="RIBONUCLEOSIDE-DIPHOSPHATE REDUCTASE"/>
    <property type="match status" value="1"/>
</dbReference>
<comment type="function">
    <text evidence="11 13">Catalyzes the reduction of ribonucleotides to deoxyribonucleotides. May function to provide a pool of deoxyribonucleotide precursors for DNA repair during oxygen limitation and/or for immediate growth after restoration of oxygen.</text>
</comment>
<dbReference type="CDD" id="cd02888">
    <property type="entry name" value="RNR_II_dimer"/>
    <property type="match status" value="1"/>
</dbReference>
<evidence type="ECO:0000256" key="6">
    <source>
        <dbReference type="ARBA" id="ARBA00022840"/>
    </source>
</evidence>
<dbReference type="GO" id="GO:0031419">
    <property type="term" value="F:cobalamin binding"/>
    <property type="evidence" value="ECO:0007669"/>
    <property type="project" value="UniProtKB-KW"/>
</dbReference>
<dbReference type="InterPro" id="IPR050862">
    <property type="entry name" value="RdRp_reductase_class-2"/>
</dbReference>
<dbReference type="InterPro" id="IPR013344">
    <property type="entry name" value="RNR_NrdJ/NrdZ"/>
</dbReference>
<evidence type="ECO:0000256" key="4">
    <source>
        <dbReference type="ARBA" id="ARBA00022634"/>
    </source>
</evidence>
<evidence type="ECO:0000256" key="13">
    <source>
        <dbReference type="RuleBase" id="RU364064"/>
    </source>
</evidence>
<evidence type="ECO:0000256" key="3">
    <source>
        <dbReference type="ARBA" id="ARBA00022628"/>
    </source>
</evidence>
<dbReference type="PRINTS" id="PR01183">
    <property type="entry name" value="RIBORDTASEM1"/>
</dbReference>
<dbReference type="InterPro" id="IPR008926">
    <property type="entry name" value="RNR_R1-su_N"/>
</dbReference>
<dbReference type="FunFam" id="3.20.70.20:FF:000018">
    <property type="entry name" value="Vitamin B12-dependent ribonucleotide reductase"/>
    <property type="match status" value="1"/>
</dbReference>
<reference evidence="17" key="1">
    <citation type="journal article" date="2020" name="mSystems">
        <title>Genome- and Community-Level Interaction Insights into Carbon Utilization and Element Cycling Functions of Hydrothermarchaeota in Hydrothermal Sediment.</title>
        <authorList>
            <person name="Zhou Z."/>
            <person name="Liu Y."/>
            <person name="Xu W."/>
            <person name="Pan J."/>
            <person name="Luo Z.H."/>
            <person name="Li M."/>
        </authorList>
    </citation>
    <scope>NUCLEOTIDE SEQUENCE [LARGE SCALE GENOMIC DNA]</scope>
    <source>
        <strain evidence="17">SpSt-776</strain>
    </source>
</reference>
<protein>
    <recommendedName>
        <fullName evidence="13">Vitamin B12-dependent ribonucleotide reductase</fullName>
        <ecNumber evidence="13">1.17.4.1</ecNumber>
    </recommendedName>
</protein>
<keyword evidence="4 13" id="KW-0237">DNA synthesis</keyword>
<keyword evidence="7 13" id="KW-0560">Oxidoreductase</keyword>
<dbReference type="GO" id="GO:0004748">
    <property type="term" value="F:ribonucleoside-diphosphate reductase activity, thioredoxin disulfide as acceptor"/>
    <property type="evidence" value="ECO:0007669"/>
    <property type="project" value="UniProtKB-EC"/>
</dbReference>
<comment type="catalytic activity">
    <reaction evidence="12 13">
        <text>a 2'-deoxyribonucleoside 5'-diphosphate + [thioredoxin]-disulfide + H2O = a ribonucleoside 5'-diphosphate + [thioredoxin]-dithiol</text>
        <dbReference type="Rhea" id="RHEA:23252"/>
        <dbReference type="Rhea" id="RHEA-COMP:10698"/>
        <dbReference type="Rhea" id="RHEA-COMP:10700"/>
        <dbReference type="ChEBI" id="CHEBI:15377"/>
        <dbReference type="ChEBI" id="CHEBI:29950"/>
        <dbReference type="ChEBI" id="CHEBI:50058"/>
        <dbReference type="ChEBI" id="CHEBI:57930"/>
        <dbReference type="ChEBI" id="CHEBI:73316"/>
        <dbReference type="EC" id="1.17.4.1"/>
    </reaction>
</comment>
<keyword evidence="6" id="KW-0067">ATP-binding</keyword>
<evidence type="ECO:0000256" key="2">
    <source>
        <dbReference type="ARBA" id="ARBA00007405"/>
    </source>
</evidence>
<dbReference type="Gene3D" id="3.20.70.20">
    <property type="match status" value="1"/>
</dbReference>
<sequence length="737" mass="80604">MDPRTEHREIRGDLPLSPNAVVVLKRRYLKKDEKGEPIEAAPDMFRRVAETIARIDRLYDPEADVAATAKKFYDLMASLAFMPNSPTLMNAGRELGQLSACFVLPVEDSIDSIFEAVKHTAMIHKSGGGTGFSFSRIRPEGDPVMSTKGVASGPISFMNIFDVATETIKQGGTRRGANMGLLRVDHPDIEKFITCKNDTKKLTNFNISVGVTDAFMEAVKEDKTFPLINPRNGQEVKRVRATDLFDLIVRSAWATGEPGIIFLDAVNRRNPLPHLGEIEATNPCGEQPLLPYESCNLGSLNLGQVADDGSINYAKLKEMVHTAVHFLDNVIDANNFPLPVIEEKTKANRKIGLGVMGFADLLLKLGIRYNSEEAVAAAEEVMAFIDREAKAASAALAGRRGNFPSFKGSRYDSNGTGRMRNATVTTIAPTGTISIIAGASSGIEPLFAVSYIRRVLEGTELVEVHPYFEEIARRRGFYSPELMRAVAQTGSIRDFKEIPQDIRRLFVTAHEVSPVWHARIQAAFQKYTDNAVSKTVNFPHQATVEDVRQVYLLAYELGLKGVTIYRDGSRESQVLNIGGKTESETKKLHYIEPRPRPETTVGVTRLIHTGCGKLYVTVNKDDLGFCEVFAQMGKTGGCASSQIESTGRLISLALRSGVKIESIIKQITGIRCPSPIWQNGRQVLSCPDAIAQVLAAVAEVNTPKVADAMGLCPDCGSTVEHESGCVVCKSCGFSKCN</sequence>
<dbReference type="Pfam" id="PF12637">
    <property type="entry name" value="TSCPD"/>
    <property type="match status" value="1"/>
</dbReference>
<evidence type="ECO:0000256" key="10">
    <source>
        <dbReference type="ARBA" id="ARBA00023285"/>
    </source>
</evidence>
<dbReference type="GO" id="GO:0071897">
    <property type="term" value="P:DNA biosynthetic process"/>
    <property type="evidence" value="ECO:0007669"/>
    <property type="project" value="UniProtKB-KW"/>
</dbReference>
<evidence type="ECO:0000313" key="17">
    <source>
        <dbReference type="EMBL" id="HGB15228.1"/>
    </source>
</evidence>
<keyword evidence="10 13" id="KW-0170">Cobalt</keyword>
<feature type="domain" description="Ribonucleotide reductase large subunit C-terminal" evidence="15">
    <location>
        <begin position="99"/>
        <end position="565"/>
    </location>
</feature>
<proteinExistence type="inferred from homology"/>
<dbReference type="Pfam" id="PF00317">
    <property type="entry name" value="Ribonuc_red_lgN"/>
    <property type="match status" value="1"/>
</dbReference>
<evidence type="ECO:0000259" key="14">
    <source>
        <dbReference type="Pfam" id="PF00317"/>
    </source>
</evidence>
<organism evidence="17">
    <name type="scientific">Desulfobacca acetoxidans</name>
    <dbReference type="NCBI Taxonomy" id="60893"/>
    <lineage>
        <taxon>Bacteria</taxon>
        <taxon>Pseudomonadati</taxon>
        <taxon>Thermodesulfobacteriota</taxon>
        <taxon>Desulfobaccia</taxon>
        <taxon>Desulfobaccales</taxon>
        <taxon>Desulfobaccaceae</taxon>
        <taxon>Desulfobacca</taxon>
    </lineage>
</organism>
<evidence type="ECO:0000259" key="16">
    <source>
        <dbReference type="Pfam" id="PF12637"/>
    </source>
</evidence>
<evidence type="ECO:0000256" key="7">
    <source>
        <dbReference type="ARBA" id="ARBA00023002"/>
    </source>
</evidence>
<comment type="cofactor">
    <cofactor evidence="1 13">
        <name>adenosylcob(III)alamin</name>
        <dbReference type="ChEBI" id="CHEBI:18408"/>
    </cofactor>
</comment>
<evidence type="ECO:0000256" key="9">
    <source>
        <dbReference type="ARBA" id="ARBA00023157"/>
    </source>
</evidence>
<dbReference type="PANTHER" id="PTHR43371">
    <property type="entry name" value="VITAMIN B12-DEPENDENT RIBONUCLEOTIDE REDUCTASE"/>
    <property type="match status" value="1"/>
</dbReference>
<dbReference type="NCBIfam" id="NF006417">
    <property type="entry name" value="PRK08665.1"/>
    <property type="match status" value="1"/>
</dbReference>
<gene>
    <name evidence="17" type="ORF">ENV62_08350</name>
</gene>
<comment type="similarity">
    <text evidence="2 13">Belongs to the ribonucleoside diphosphate reductase class-2 family.</text>
</comment>
<keyword evidence="3 13" id="KW-0846">Cobalamin</keyword>
<dbReference type="EC" id="1.17.4.1" evidence="13"/>
<feature type="domain" description="TSCPD" evidence="16">
    <location>
        <begin position="594"/>
        <end position="696"/>
    </location>
</feature>
<evidence type="ECO:0000259" key="15">
    <source>
        <dbReference type="Pfam" id="PF02867"/>
    </source>
</evidence>
<keyword evidence="8" id="KW-0215">Deoxyribonucleotide synthesis</keyword>
<dbReference type="EMBL" id="DTHB01000053">
    <property type="protein sequence ID" value="HGB15228.1"/>
    <property type="molecule type" value="Genomic_DNA"/>
</dbReference>
<keyword evidence="9" id="KW-1015">Disulfide bond</keyword>
<evidence type="ECO:0000256" key="1">
    <source>
        <dbReference type="ARBA" id="ARBA00001922"/>
    </source>
</evidence>
<keyword evidence="5 13" id="KW-0547">Nucleotide-binding</keyword>